<evidence type="ECO:0000313" key="8">
    <source>
        <dbReference type="EMBL" id="WLS44654.1"/>
    </source>
</evidence>
<keyword evidence="5 6" id="KW-0804">Transcription</keyword>
<dbReference type="GO" id="GO:0016987">
    <property type="term" value="F:sigma factor activity"/>
    <property type="evidence" value="ECO:0007669"/>
    <property type="project" value="UniProtKB-KW"/>
</dbReference>
<dbReference type="SUPFAM" id="SSF88946">
    <property type="entry name" value="Sigma2 domain of RNA polymerase sigma factors"/>
    <property type="match status" value="1"/>
</dbReference>
<dbReference type="GO" id="GO:0003677">
    <property type="term" value="F:DNA binding"/>
    <property type="evidence" value="ECO:0007669"/>
    <property type="project" value="UniProtKB-KW"/>
</dbReference>
<dbReference type="EMBL" id="CP130472">
    <property type="protein sequence ID" value="WLS44654.1"/>
    <property type="molecule type" value="Genomic_DNA"/>
</dbReference>
<reference evidence="8 9" key="1">
    <citation type="submission" date="2023-07" db="EMBL/GenBank/DDBJ databases">
        <title>Micromonospora profundi TRM 95458 converts glycerol to a new osmotic compound.</title>
        <authorList>
            <person name="Lu D."/>
        </authorList>
    </citation>
    <scope>NUCLEOTIDE SEQUENCE [LARGE SCALE GENOMIC DNA]</scope>
    <source>
        <strain evidence="8 9">TRM95458</strain>
    </source>
</reference>
<evidence type="ECO:0000313" key="9">
    <source>
        <dbReference type="Proteomes" id="UP001235874"/>
    </source>
</evidence>
<dbReference type="GO" id="GO:0006352">
    <property type="term" value="P:DNA-templated transcription initiation"/>
    <property type="evidence" value="ECO:0007669"/>
    <property type="project" value="InterPro"/>
</dbReference>
<dbReference type="PROSITE" id="PS01063">
    <property type="entry name" value="SIGMA70_ECF"/>
    <property type="match status" value="1"/>
</dbReference>
<dbReference type="InterPro" id="IPR007627">
    <property type="entry name" value="RNA_pol_sigma70_r2"/>
</dbReference>
<dbReference type="InterPro" id="IPR013324">
    <property type="entry name" value="RNA_pol_sigma_r3/r4-like"/>
</dbReference>
<dbReference type="Gene3D" id="1.10.10.10">
    <property type="entry name" value="Winged helix-like DNA-binding domain superfamily/Winged helix DNA-binding domain"/>
    <property type="match status" value="1"/>
</dbReference>
<dbReference type="Gene3D" id="1.10.1740.10">
    <property type="match status" value="1"/>
</dbReference>
<evidence type="ECO:0000256" key="4">
    <source>
        <dbReference type="ARBA" id="ARBA00023125"/>
    </source>
</evidence>
<dbReference type="InterPro" id="IPR039425">
    <property type="entry name" value="RNA_pol_sigma-70-like"/>
</dbReference>
<proteinExistence type="inferred from homology"/>
<dbReference type="PANTHER" id="PTHR43133:SF52">
    <property type="entry name" value="ECF RNA POLYMERASE SIGMA FACTOR SIGL"/>
    <property type="match status" value="1"/>
</dbReference>
<evidence type="ECO:0000256" key="3">
    <source>
        <dbReference type="ARBA" id="ARBA00023082"/>
    </source>
</evidence>
<accession>A0AAJ6KY17</accession>
<protein>
    <recommendedName>
        <fullName evidence="6">RNA polymerase sigma factor</fullName>
    </recommendedName>
</protein>
<dbReference type="InterPro" id="IPR000838">
    <property type="entry name" value="RNA_pol_sigma70_ECF_CS"/>
</dbReference>
<dbReference type="InterPro" id="IPR013325">
    <property type="entry name" value="RNA_pol_sigma_r2"/>
</dbReference>
<evidence type="ECO:0000259" key="7">
    <source>
        <dbReference type="Pfam" id="PF04542"/>
    </source>
</evidence>
<dbReference type="Proteomes" id="UP001235874">
    <property type="component" value="Chromosome"/>
</dbReference>
<keyword evidence="2 6" id="KW-0805">Transcription regulation</keyword>
<keyword evidence="4 6" id="KW-0238">DNA-binding</keyword>
<keyword evidence="9" id="KW-1185">Reference proteome</keyword>
<dbReference type="Pfam" id="PF04542">
    <property type="entry name" value="Sigma70_r2"/>
    <property type="match status" value="1"/>
</dbReference>
<evidence type="ECO:0000256" key="6">
    <source>
        <dbReference type="RuleBase" id="RU000716"/>
    </source>
</evidence>
<sequence>MRRHTDHREAAGEALVRSIWQKHGRAILAYAGQLTRDHAEAEDIAQEALVHAWRHPDNLSGTTDTVRAWLLGVVRNIVAARACPRPAGALRAAAVKDAVTDDHAEHVVNAMVVTEGVRRLMPKHRVVIDLIYLRGYSVADAAAALAVSTATITTRAYYALRALQGMYPDLARPAIYPRPFVEDAPTDASPADVMVGR</sequence>
<dbReference type="AlphaFoldDB" id="A0AAJ6KY17"/>
<dbReference type="InterPro" id="IPR014284">
    <property type="entry name" value="RNA_pol_sigma-70_dom"/>
</dbReference>
<dbReference type="NCBIfam" id="TIGR02937">
    <property type="entry name" value="sigma70-ECF"/>
    <property type="match status" value="1"/>
</dbReference>
<evidence type="ECO:0000256" key="2">
    <source>
        <dbReference type="ARBA" id="ARBA00023015"/>
    </source>
</evidence>
<keyword evidence="3 6" id="KW-0731">Sigma factor</keyword>
<organism evidence="8 9">
    <name type="scientific">Micromonospora profundi</name>
    <dbReference type="NCBI Taxonomy" id="1420889"/>
    <lineage>
        <taxon>Bacteria</taxon>
        <taxon>Bacillati</taxon>
        <taxon>Actinomycetota</taxon>
        <taxon>Actinomycetes</taxon>
        <taxon>Micromonosporales</taxon>
        <taxon>Micromonosporaceae</taxon>
        <taxon>Micromonospora</taxon>
    </lineage>
</organism>
<comment type="similarity">
    <text evidence="1 6">Belongs to the sigma-70 factor family. ECF subfamily.</text>
</comment>
<dbReference type="RefSeq" id="WP_306271861.1">
    <property type="nucleotide sequence ID" value="NZ_CP130472.1"/>
</dbReference>
<evidence type="ECO:0000256" key="5">
    <source>
        <dbReference type="ARBA" id="ARBA00023163"/>
    </source>
</evidence>
<dbReference type="KEGG" id="mprn:Q3V37_25205"/>
<dbReference type="PANTHER" id="PTHR43133">
    <property type="entry name" value="RNA POLYMERASE ECF-TYPE SIGMA FACTO"/>
    <property type="match status" value="1"/>
</dbReference>
<gene>
    <name evidence="8" type="ORF">Q3V37_25205</name>
</gene>
<dbReference type="InterPro" id="IPR036388">
    <property type="entry name" value="WH-like_DNA-bd_sf"/>
</dbReference>
<feature type="domain" description="RNA polymerase sigma-70 region 2" evidence="7">
    <location>
        <begin position="20"/>
        <end position="76"/>
    </location>
</feature>
<evidence type="ECO:0000256" key="1">
    <source>
        <dbReference type="ARBA" id="ARBA00010641"/>
    </source>
</evidence>
<dbReference type="SUPFAM" id="SSF88659">
    <property type="entry name" value="Sigma3 and sigma4 domains of RNA polymerase sigma factors"/>
    <property type="match status" value="1"/>
</dbReference>
<name>A0AAJ6KY17_9ACTN</name>